<evidence type="ECO:0000256" key="1">
    <source>
        <dbReference type="SAM" id="Phobius"/>
    </source>
</evidence>
<dbReference type="PANTHER" id="PTHR34980:SF2">
    <property type="entry name" value="INNER MEMBRANE PROTEIN YHAH-RELATED"/>
    <property type="match status" value="1"/>
</dbReference>
<feature type="transmembrane region" description="Helical" evidence="1">
    <location>
        <begin position="90"/>
        <end position="111"/>
    </location>
</feature>
<keyword evidence="3" id="KW-1185">Reference proteome</keyword>
<comment type="caution">
    <text evidence="2">The sequence shown here is derived from an EMBL/GenBank/DDBJ whole genome shotgun (WGS) entry which is preliminary data.</text>
</comment>
<keyword evidence="1" id="KW-1133">Transmembrane helix</keyword>
<evidence type="ECO:0000313" key="2">
    <source>
        <dbReference type="EMBL" id="MDR6529390.1"/>
    </source>
</evidence>
<evidence type="ECO:0000313" key="3">
    <source>
        <dbReference type="Proteomes" id="UP001262754"/>
    </source>
</evidence>
<dbReference type="RefSeq" id="WP_163230581.1">
    <property type="nucleotide sequence ID" value="NZ_BMLD01000005.1"/>
</dbReference>
<reference evidence="2 3" key="1">
    <citation type="submission" date="2023-07" db="EMBL/GenBank/DDBJ databases">
        <title>Sorghum-associated microbial communities from plants grown in Nebraska, USA.</title>
        <authorList>
            <person name="Schachtman D."/>
        </authorList>
    </citation>
    <scope>NUCLEOTIDE SEQUENCE [LARGE SCALE GENOMIC DNA]</scope>
    <source>
        <strain evidence="2 3">DS2154</strain>
    </source>
</reference>
<keyword evidence="1" id="KW-0472">Membrane</keyword>
<dbReference type="PANTHER" id="PTHR34980">
    <property type="entry name" value="INNER MEMBRANE PROTEIN-RELATED-RELATED"/>
    <property type="match status" value="1"/>
</dbReference>
<sequence>MMFEALRKYAEFEGRARRSEYWLFTLFQVLVTFGLFLALVMVAAATGGGDGQLNVAASIFLALLGLFCLAMLIPSLAVSIRRLHDSDKSGWWLLLSFVPFGSFVVFIFTLLDGTPGENRYGPDPKGRPGYGHPTVVHNHYYPPAGGPPSDPAQA</sequence>
<gene>
    <name evidence="2" type="ORF">J2800_000105</name>
</gene>
<feature type="transmembrane region" description="Helical" evidence="1">
    <location>
        <begin position="55"/>
        <end position="78"/>
    </location>
</feature>
<dbReference type="Proteomes" id="UP001262754">
    <property type="component" value="Unassembled WGS sequence"/>
</dbReference>
<organism evidence="2 3">
    <name type="scientific">Caulobacter rhizosphaerae</name>
    <dbReference type="NCBI Taxonomy" id="2010972"/>
    <lineage>
        <taxon>Bacteria</taxon>
        <taxon>Pseudomonadati</taxon>
        <taxon>Pseudomonadota</taxon>
        <taxon>Alphaproteobacteria</taxon>
        <taxon>Caulobacterales</taxon>
        <taxon>Caulobacteraceae</taxon>
        <taxon>Caulobacter</taxon>
    </lineage>
</organism>
<keyword evidence="1" id="KW-0812">Transmembrane</keyword>
<proteinExistence type="predicted"/>
<protein>
    <submittedName>
        <fullName evidence="2">Uncharacterized membrane protein YhaH (DUF805 family)</fullName>
    </submittedName>
</protein>
<name>A0ABU1MT77_9CAUL</name>
<dbReference type="InterPro" id="IPR008523">
    <property type="entry name" value="DUF805"/>
</dbReference>
<accession>A0ABU1MT77</accession>
<dbReference type="EMBL" id="JAVDRL010000001">
    <property type="protein sequence ID" value="MDR6529390.1"/>
    <property type="molecule type" value="Genomic_DNA"/>
</dbReference>
<dbReference type="Pfam" id="PF05656">
    <property type="entry name" value="DUF805"/>
    <property type="match status" value="1"/>
</dbReference>
<feature type="transmembrane region" description="Helical" evidence="1">
    <location>
        <begin position="21"/>
        <end position="43"/>
    </location>
</feature>